<feature type="compositionally biased region" description="Low complexity" evidence="1">
    <location>
        <begin position="101"/>
        <end position="111"/>
    </location>
</feature>
<evidence type="ECO:0000313" key="2">
    <source>
        <dbReference type="EMBL" id="KLU86276.1"/>
    </source>
</evidence>
<reference evidence="2" key="3">
    <citation type="submission" date="2011-03" db="EMBL/GenBank/DDBJ databases">
        <title>Annotation of Magnaporthe poae ATCC 64411.</title>
        <authorList>
            <person name="Ma L.-J."/>
            <person name="Dead R."/>
            <person name="Young S.K."/>
            <person name="Zeng Q."/>
            <person name="Gargeya S."/>
            <person name="Fitzgerald M."/>
            <person name="Haas B."/>
            <person name="Abouelleil A."/>
            <person name="Alvarado L."/>
            <person name="Arachchi H.M."/>
            <person name="Berlin A."/>
            <person name="Brown A."/>
            <person name="Chapman S.B."/>
            <person name="Chen Z."/>
            <person name="Dunbar C."/>
            <person name="Freedman E."/>
            <person name="Gearin G."/>
            <person name="Gellesch M."/>
            <person name="Goldberg J."/>
            <person name="Griggs A."/>
            <person name="Gujja S."/>
            <person name="Heiman D."/>
            <person name="Howarth C."/>
            <person name="Larson L."/>
            <person name="Lui A."/>
            <person name="MacDonald P.J.P."/>
            <person name="Mehta T."/>
            <person name="Montmayeur A."/>
            <person name="Murphy C."/>
            <person name="Neiman D."/>
            <person name="Pearson M."/>
            <person name="Priest M."/>
            <person name="Roberts A."/>
            <person name="Saif S."/>
            <person name="Shea T."/>
            <person name="Shenoy N."/>
            <person name="Sisk P."/>
            <person name="Stolte C."/>
            <person name="Sykes S."/>
            <person name="Yandava C."/>
            <person name="Wortman J."/>
            <person name="Nusbaum C."/>
            <person name="Birren B."/>
        </authorList>
    </citation>
    <scope>NUCLEOTIDE SEQUENCE</scope>
    <source>
        <strain evidence="2">ATCC 64411</strain>
    </source>
</reference>
<feature type="compositionally biased region" description="Basic and acidic residues" evidence="1">
    <location>
        <begin position="1"/>
        <end position="23"/>
    </location>
</feature>
<protein>
    <submittedName>
        <fullName evidence="2 3">Uncharacterized protein</fullName>
    </submittedName>
</protein>
<name>A0A0C4DZ05_MAGP6</name>
<reference evidence="3" key="4">
    <citation type="journal article" date="2015" name="G3 (Bethesda)">
        <title>Genome sequences of three phytopathogenic species of the Magnaporthaceae family of fungi.</title>
        <authorList>
            <person name="Okagaki L.H."/>
            <person name="Nunes C.C."/>
            <person name="Sailsbery J."/>
            <person name="Clay B."/>
            <person name="Brown D."/>
            <person name="John T."/>
            <person name="Oh Y."/>
            <person name="Young N."/>
            <person name="Fitzgerald M."/>
            <person name="Haas B.J."/>
            <person name="Zeng Q."/>
            <person name="Young S."/>
            <person name="Adiconis X."/>
            <person name="Fan L."/>
            <person name="Levin J.Z."/>
            <person name="Mitchell T.K."/>
            <person name="Okubara P.A."/>
            <person name="Farman M.L."/>
            <person name="Kohn L.M."/>
            <person name="Birren B."/>
            <person name="Ma L.-J."/>
            <person name="Dean R.A."/>
        </authorList>
    </citation>
    <scope>NUCLEOTIDE SEQUENCE</scope>
    <source>
        <strain evidence="3">ATCC 64411 / 73-15</strain>
    </source>
</reference>
<organism evidence="3 4">
    <name type="scientific">Magnaporthiopsis poae (strain ATCC 64411 / 73-15)</name>
    <name type="common">Kentucky bluegrass fungus</name>
    <name type="synonym">Magnaporthe poae</name>
    <dbReference type="NCBI Taxonomy" id="644358"/>
    <lineage>
        <taxon>Eukaryota</taxon>
        <taxon>Fungi</taxon>
        <taxon>Dikarya</taxon>
        <taxon>Ascomycota</taxon>
        <taxon>Pezizomycotina</taxon>
        <taxon>Sordariomycetes</taxon>
        <taxon>Sordariomycetidae</taxon>
        <taxon>Magnaporthales</taxon>
        <taxon>Magnaporthaceae</taxon>
        <taxon>Magnaporthiopsis</taxon>
    </lineage>
</organism>
<dbReference type="eggNOG" id="ENOG502RAQC">
    <property type="taxonomic scope" value="Eukaryota"/>
</dbReference>
<evidence type="ECO:0000313" key="4">
    <source>
        <dbReference type="Proteomes" id="UP000011715"/>
    </source>
</evidence>
<reference evidence="3" key="5">
    <citation type="submission" date="2015-06" db="UniProtKB">
        <authorList>
            <consortium name="EnsemblFungi"/>
        </authorList>
    </citation>
    <scope>IDENTIFICATION</scope>
    <source>
        <strain evidence="3">ATCC 64411</strain>
    </source>
</reference>
<dbReference type="OrthoDB" id="10558026at2759"/>
<dbReference type="EMBL" id="ADBL01001251">
    <property type="status" value="NOT_ANNOTATED_CDS"/>
    <property type="molecule type" value="Genomic_DNA"/>
</dbReference>
<evidence type="ECO:0000313" key="3">
    <source>
        <dbReference type="EnsemblFungi" id="MAPG_05292T0"/>
    </source>
</evidence>
<feature type="compositionally biased region" description="Polar residues" evidence="1">
    <location>
        <begin position="40"/>
        <end position="49"/>
    </location>
</feature>
<accession>A0A0C4DZ05</accession>
<dbReference type="AlphaFoldDB" id="A0A0C4DZ05"/>
<gene>
    <name evidence="2" type="ORF">MAPG_05292</name>
</gene>
<evidence type="ECO:0000256" key="1">
    <source>
        <dbReference type="SAM" id="MobiDB-lite"/>
    </source>
</evidence>
<proteinExistence type="predicted"/>
<reference evidence="4" key="1">
    <citation type="submission" date="2010-05" db="EMBL/GenBank/DDBJ databases">
        <title>The genome sequence of Magnaporthe poae strain ATCC 64411.</title>
        <authorList>
            <person name="Ma L.-J."/>
            <person name="Dead R."/>
            <person name="Young S."/>
            <person name="Zeng Q."/>
            <person name="Koehrsen M."/>
            <person name="Alvarado L."/>
            <person name="Berlin A."/>
            <person name="Chapman S.B."/>
            <person name="Chen Z."/>
            <person name="Freedman E."/>
            <person name="Gellesch M."/>
            <person name="Goldberg J."/>
            <person name="Griggs A."/>
            <person name="Gujja S."/>
            <person name="Heilman E.R."/>
            <person name="Heiman D."/>
            <person name="Hepburn T."/>
            <person name="Howarth C."/>
            <person name="Jen D."/>
            <person name="Larson L."/>
            <person name="Mehta T."/>
            <person name="Neiman D."/>
            <person name="Pearson M."/>
            <person name="Roberts A."/>
            <person name="Saif S."/>
            <person name="Shea T."/>
            <person name="Shenoy N."/>
            <person name="Sisk P."/>
            <person name="Stolte C."/>
            <person name="Sykes S."/>
            <person name="Walk T."/>
            <person name="White J."/>
            <person name="Yandava C."/>
            <person name="Haas B."/>
            <person name="Nusbaum C."/>
            <person name="Birren B."/>
        </authorList>
    </citation>
    <scope>NUCLEOTIDE SEQUENCE [LARGE SCALE GENOMIC DNA]</scope>
    <source>
        <strain evidence="4">ATCC 64411 / 73-15</strain>
    </source>
</reference>
<feature type="region of interest" description="Disordered" evidence="1">
    <location>
        <begin position="1"/>
        <end position="233"/>
    </location>
</feature>
<dbReference type="EnsemblFungi" id="MAPG_05292T0">
    <property type="protein sequence ID" value="MAPG_05292T0"/>
    <property type="gene ID" value="MAPG_05292"/>
</dbReference>
<keyword evidence="4" id="KW-1185">Reference proteome</keyword>
<dbReference type="VEuPathDB" id="FungiDB:MAPG_05292"/>
<dbReference type="EMBL" id="GL876969">
    <property type="protein sequence ID" value="KLU86276.1"/>
    <property type="molecule type" value="Genomic_DNA"/>
</dbReference>
<sequence>MDSQANEDKSLLDVIKEVAHRGSSEGIQRAPKNKDDYASEDTSLGQPQGTVAPAVTPVAQPTSPARDEEDSDSSGKPAGSATEYHKWGAGDDDDSDDGHSNGHAAAASSPSKGTFNAGGANTLHGDAAFNTSLAGSTPPPAPPPAAGASFFCPGMTTAEGQPQQGRRRTSMFAKIPYQQPPASAAGEDEITDLGGDHGIDNIQLQTRRKSETGQPTGATSDPGAASANTDGGV</sequence>
<reference evidence="2" key="2">
    <citation type="submission" date="2010-05" db="EMBL/GenBank/DDBJ databases">
        <title>The Genome Sequence of Magnaporthe poae strain ATCC 64411.</title>
        <authorList>
            <consortium name="The Broad Institute Genome Sequencing Platform"/>
            <consortium name="Broad Institute Genome Sequencing Center for Infectious Disease"/>
            <person name="Ma L.-J."/>
            <person name="Dead R."/>
            <person name="Young S."/>
            <person name="Zeng Q."/>
            <person name="Koehrsen M."/>
            <person name="Alvarado L."/>
            <person name="Berlin A."/>
            <person name="Chapman S.B."/>
            <person name="Chen Z."/>
            <person name="Freedman E."/>
            <person name="Gellesch M."/>
            <person name="Goldberg J."/>
            <person name="Griggs A."/>
            <person name="Gujja S."/>
            <person name="Heilman E.R."/>
            <person name="Heiman D."/>
            <person name="Hepburn T."/>
            <person name="Howarth C."/>
            <person name="Jen D."/>
            <person name="Larson L."/>
            <person name="Mehta T."/>
            <person name="Neiman D."/>
            <person name="Pearson M."/>
            <person name="Roberts A."/>
            <person name="Saif S."/>
            <person name="Shea T."/>
            <person name="Shenoy N."/>
            <person name="Sisk P."/>
            <person name="Stolte C."/>
            <person name="Sykes S."/>
            <person name="Walk T."/>
            <person name="White J."/>
            <person name="Yandava C."/>
            <person name="Haas B."/>
            <person name="Nusbaum C."/>
            <person name="Birren B."/>
        </authorList>
    </citation>
    <scope>NUCLEOTIDE SEQUENCE</scope>
    <source>
        <strain evidence="2">ATCC 64411</strain>
    </source>
</reference>
<dbReference type="Proteomes" id="UP000011715">
    <property type="component" value="Unassembled WGS sequence"/>
</dbReference>